<evidence type="ECO:0000313" key="2">
    <source>
        <dbReference type="Proteomes" id="UP000316706"/>
    </source>
</evidence>
<reference evidence="1 2" key="1">
    <citation type="submission" date="2019-06" db="EMBL/GenBank/DDBJ databases">
        <title>Sequencing the genomes of 1000 actinobacteria strains.</title>
        <authorList>
            <person name="Klenk H.-P."/>
        </authorList>
    </citation>
    <scope>NUCLEOTIDE SEQUENCE [LARGE SCALE GENOMIC DNA]</scope>
    <source>
        <strain evidence="1 2">DSM 45043</strain>
    </source>
</reference>
<dbReference type="OrthoDB" id="4515750at2"/>
<name>A0A543IMS4_9ACTN</name>
<dbReference type="InterPro" id="IPR020965">
    <property type="entry name" value="Prenyltransferase_CloQ"/>
</dbReference>
<keyword evidence="1" id="KW-0808">Transferase</keyword>
<dbReference type="SUPFAM" id="SSF143492">
    <property type="entry name" value="Prenyltransferase-like"/>
    <property type="match status" value="1"/>
</dbReference>
<dbReference type="Proteomes" id="UP000316706">
    <property type="component" value="Unassembled WGS sequence"/>
</dbReference>
<dbReference type="AlphaFoldDB" id="A0A543IMS4"/>
<protein>
    <submittedName>
        <fullName evidence="1">Aromatic prenyltransferase Orf2</fullName>
    </submittedName>
</protein>
<comment type="caution">
    <text evidence="1">The sequence shown here is derived from an EMBL/GenBank/DDBJ whole genome shotgun (WGS) entry which is preliminary data.</text>
</comment>
<dbReference type="EMBL" id="VFPO01000001">
    <property type="protein sequence ID" value="TQM71883.1"/>
    <property type="molecule type" value="Genomic_DNA"/>
</dbReference>
<accession>A0A543IMS4</accession>
<dbReference type="InterPro" id="IPR036239">
    <property type="entry name" value="PrenylTrfase-like_sf"/>
</dbReference>
<dbReference type="RefSeq" id="WP_141973441.1">
    <property type="nucleotide sequence ID" value="NZ_VFPO01000001.1"/>
</dbReference>
<keyword evidence="2" id="KW-1185">Reference proteome</keyword>
<dbReference type="GO" id="GO:0016740">
    <property type="term" value="F:transferase activity"/>
    <property type="evidence" value="ECO:0007669"/>
    <property type="project" value="UniProtKB-KW"/>
</dbReference>
<sequence>MSRETEEEKFYNAVEETSRMMGVPFDRDKVRPLLTGYRGAFAEGNGIVFSVHADERHAGELNYAITVPPEIEDPYAHAVSHGFVVETGHPTATLLSDVRAQASVAEHFCDCGVVGGFRKLYAHFPHDLQEVAKLAEIPSMPRSLADNVGLFTRYGMEKVAMIGVNYRQRHVSVYFQFTPDTRPEPDAVRAMLREVGLPDPDEKLLDFAHRTLRANITLGYESSDVLRVALAPPPRRGLDLSEVPARIEPHIERFATGIPRTYSGDRVNLFAVKWAPEGEFLEVCSYYQLSAMLQKLFVEDPE</sequence>
<dbReference type="Pfam" id="PF11468">
    <property type="entry name" value="PTase_Orf2"/>
    <property type="match status" value="1"/>
</dbReference>
<gene>
    <name evidence="1" type="ORF">FHX41_5663</name>
</gene>
<evidence type="ECO:0000313" key="1">
    <source>
        <dbReference type="EMBL" id="TQM71883.1"/>
    </source>
</evidence>
<organism evidence="1 2">
    <name type="scientific">Actinomadura hallensis</name>
    <dbReference type="NCBI Taxonomy" id="337895"/>
    <lineage>
        <taxon>Bacteria</taxon>
        <taxon>Bacillati</taxon>
        <taxon>Actinomycetota</taxon>
        <taxon>Actinomycetes</taxon>
        <taxon>Streptosporangiales</taxon>
        <taxon>Thermomonosporaceae</taxon>
        <taxon>Actinomadura</taxon>
    </lineage>
</organism>
<proteinExistence type="predicted"/>